<dbReference type="PANTHER" id="PTHR42879">
    <property type="entry name" value="3-OXOACYL-(ACYL-CARRIER-PROTEIN) REDUCTASE"/>
    <property type="match status" value="1"/>
</dbReference>
<keyword evidence="7" id="KW-1185">Reference proteome</keyword>
<dbReference type="GO" id="GO:0016491">
    <property type="term" value="F:oxidoreductase activity"/>
    <property type="evidence" value="ECO:0007669"/>
    <property type="project" value="UniProtKB-KW"/>
</dbReference>
<dbReference type="OrthoDB" id="7064009at2"/>
<comment type="similarity">
    <text evidence="1 3">Belongs to the short-chain dehydrogenases/reductases (SDR) family.</text>
</comment>
<feature type="compositionally biased region" description="Low complexity" evidence="4">
    <location>
        <begin position="1"/>
        <end position="19"/>
    </location>
</feature>
<dbReference type="RefSeq" id="WP_051847089.1">
    <property type="nucleotide sequence ID" value="NZ_BJMM01000031.1"/>
</dbReference>
<protein>
    <submittedName>
        <fullName evidence="6">Beta-ketoacyl-ACP reductase</fullName>
    </submittedName>
</protein>
<dbReference type="InterPro" id="IPR057326">
    <property type="entry name" value="KR_dom"/>
</dbReference>
<dbReference type="PRINTS" id="PR00081">
    <property type="entry name" value="GDHRDH"/>
</dbReference>
<dbReference type="PRINTS" id="PR00080">
    <property type="entry name" value="SDRFAMILY"/>
</dbReference>
<evidence type="ECO:0000313" key="6">
    <source>
        <dbReference type="EMBL" id="GEB52476.1"/>
    </source>
</evidence>
<dbReference type="SMART" id="SM00822">
    <property type="entry name" value="PKS_KR"/>
    <property type="match status" value="1"/>
</dbReference>
<reference evidence="6 7" key="1">
    <citation type="submission" date="2019-06" db="EMBL/GenBank/DDBJ databases">
        <title>Whole genome shotgun sequence of Streptomyces cacaoi subsp. cacaoi NBRC 12748.</title>
        <authorList>
            <person name="Hosoyama A."/>
            <person name="Uohara A."/>
            <person name="Ohji S."/>
            <person name="Ichikawa N."/>
        </authorList>
    </citation>
    <scope>NUCLEOTIDE SEQUENCE [LARGE SCALE GENOMIC DNA]</scope>
    <source>
        <strain evidence="6 7">NBRC 12748</strain>
    </source>
</reference>
<evidence type="ECO:0000256" key="4">
    <source>
        <dbReference type="SAM" id="MobiDB-lite"/>
    </source>
</evidence>
<dbReference type="Pfam" id="PF00106">
    <property type="entry name" value="adh_short"/>
    <property type="match status" value="1"/>
</dbReference>
<evidence type="ECO:0000313" key="7">
    <source>
        <dbReference type="Proteomes" id="UP000319210"/>
    </source>
</evidence>
<feature type="domain" description="Ketoreductase" evidence="5">
    <location>
        <begin position="32"/>
        <end position="215"/>
    </location>
</feature>
<feature type="region of interest" description="Disordered" evidence="4">
    <location>
        <begin position="1"/>
        <end position="36"/>
    </location>
</feature>
<organism evidence="6 7">
    <name type="scientific">Streptomyces cacaoi</name>
    <dbReference type="NCBI Taxonomy" id="1898"/>
    <lineage>
        <taxon>Bacteria</taxon>
        <taxon>Bacillati</taxon>
        <taxon>Actinomycetota</taxon>
        <taxon>Actinomycetes</taxon>
        <taxon>Kitasatosporales</taxon>
        <taxon>Streptomycetaceae</taxon>
        <taxon>Streptomyces</taxon>
    </lineage>
</organism>
<dbReference type="GO" id="GO:0032787">
    <property type="term" value="P:monocarboxylic acid metabolic process"/>
    <property type="evidence" value="ECO:0007669"/>
    <property type="project" value="UniProtKB-ARBA"/>
</dbReference>
<evidence type="ECO:0000256" key="1">
    <source>
        <dbReference type="ARBA" id="ARBA00006484"/>
    </source>
</evidence>
<gene>
    <name evidence="6" type="ORF">SCA03_50270</name>
</gene>
<dbReference type="PROSITE" id="PS00061">
    <property type="entry name" value="ADH_SHORT"/>
    <property type="match status" value="1"/>
</dbReference>
<evidence type="ECO:0000256" key="3">
    <source>
        <dbReference type="RuleBase" id="RU000363"/>
    </source>
</evidence>
<keyword evidence="2" id="KW-0560">Oxidoreductase</keyword>
<evidence type="ECO:0000259" key="5">
    <source>
        <dbReference type="SMART" id="SM00822"/>
    </source>
</evidence>
<dbReference type="InterPro" id="IPR036291">
    <property type="entry name" value="NAD(P)-bd_dom_sf"/>
</dbReference>
<evidence type="ECO:0000256" key="2">
    <source>
        <dbReference type="ARBA" id="ARBA00023002"/>
    </source>
</evidence>
<dbReference type="InterPro" id="IPR050259">
    <property type="entry name" value="SDR"/>
</dbReference>
<sequence length="269" mass="28009">MSATHTTAQDGTPAAPAGQPAGGKASGRPEQPVALVTGASGGLGQALALELDALGCRVAVHYNRSEAAARAVRDKLRNDATVVTGDVGDYDAVRALYERIADDLGPVDVLVNNGAIRKDALMAMQSPDDWADVIRTNLVGSFHTARVAVGHMLRQRWGRIVNIVSPSGLIATSGQTAYSASKAGLIGFTRTLAAECGRRGVTVNALSPGFMITGMTEGLSDKVKEGMEAKAPVPRFVTVEEVARSMGLFLDQDCMTGQTLSIDSGVTLT</sequence>
<comment type="caution">
    <text evidence="6">The sequence shown here is derived from an EMBL/GenBank/DDBJ whole genome shotgun (WGS) entry which is preliminary data.</text>
</comment>
<dbReference type="EMBL" id="BJMM01000031">
    <property type="protein sequence ID" value="GEB52476.1"/>
    <property type="molecule type" value="Genomic_DNA"/>
</dbReference>
<dbReference type="Gene3D" id="3.40.50.720">
    <property type="entry name" value="NAD(P)-binding Rossmann-like Domain"/>
    <property type="match status" value="1"/>
</dbReference>
<dbReference type="Proteomes" id="UP000319210">
    <property type="component" value="Unassembled WGS sequence"/>
</dbReference>
<dbReference type="AlphaFoldDB" id="A0A4Y3R442"/>
<proteinExistence type="inferred from homology"/>
<dbReference type="InterPro" id="IPR020904">
    <property type="entry name" value="Sc_DH/Rdtase_CS"/>
</dbReference>
<accession>A0A4Y3R442</accession>
<dbReference type="PANTHER" id="PTHR42879:SF2">
    <property type="entry name" value="3-OXOACYL-[ACYL-CARRIER-PROTEIN] REDUCTASE FABG"/>
    <property type="match status" value="1"/>
</dbReference>
<dbReference type="SUPFAM" id="SSF51735">
    <property type="entry name" value="NAD(P)-binding Rossmann-fold domains"/>
    <property type="match status" value="1"/>
</dbReference>
<dbReference type="InterPro" id="IPR002347">
    <property type="entry name" value="SDR_fam"/>
</dbReference>
<name>A0A4Y3R442_STRCI</name>
<dbReference type="FunFam" id="3.40.50.720:FF:000173">
    <property type="entry name" value="3-oxoacyl-[acyl-carrier protein] reductase"/>
    <property type="match status" value="1"/>
</dbReference>